<protein>
    <recommendedName>
        <fullName evidence="6">GDT1 family protein</fullName>
    </recommendedName>
</protein>
<evidence type="ECO:0000256" key="5">
    <source>
        <dbReference type="ARBA" id="ARBA00023136"/>
    </source>
</evidence>
<comment type="subcellular location">
    <subcellularLocation>
        <location evidence="1 6">Membrane</location>
        <topology evidence="1 6">Multi-pass membrane protein</topology>
    </subcellularLocation>
</comment>
<evidence type="ECO:0000313" key="8">
    <source>
        <dbReference type="Proteomes" id="UP001251524"/>
    </source>
</evidence>
<sequence>MEAFPLSAAAVSTGVVALAEIGDKTQLLALLLAARFRKPWPIVAGILVATMLNHALAGWLGALVAHWLQPDVLRWIVAGSFAAIALWTLKPDTLDDGETLPARGAFIATTLAFFVAEIGDKTQIATVLLAAKYQPLWQVVAGTTVGMLLANVPVVLLGSRFADRLPLKAARHVAAAVFGLLAVWAAWKGVG</sequence>
<dbReference type="EMBL" id="JAVDVY010000001">
    <property type="protein sequence ID" value="MDR7133691.1"/>
    <property type="molecule type" value="Genomic_DNA"/>
</dbReference>
<dbReference type="PANTHER" id="PTHR12608:SF1">
    <property type="entry name" value="TRANSMEMBRANE PROTEIN 165"/>
    <property type="match status" value="1"/>
</dbReference>
<gene>
    <name evidence="7" type="ORF">J2X06_000875</name>
</gene>
<proteinExistence type="inferred from homology"/>
<feature type="transmembrane region" description="Helical" evidence="6">
    <location>
        <begin position="43"/>
        <end position="65"/>
    </location>
</feature>
<comment type="caution">
    <text evidence="6">Lacks conserved residue(s) required for the propagation of feature annotation.</text>
</comment>
<accession>A0ABU1W7X3</accession>
<feature type="transmembrane region" description="Helical" evidence="6">
    <location>
        <begin position="136"/>
        <end position="157"/>
    </location>
</feature>
<dbReference type="PANTHER" id="PTHR12608">
    <property type="entry name" value="TRANSMEMBRANE PROTEIN HTP-1 RELATED"/>
    <property type="match status" value="1"/>
</dbReference>
<dbReference type="RefSeq" id="WP_310058770.1">
    <property type="nucleotide sequence ID" value="NZ_JAVDVY010000001.1"/>
</dbReference>
<feature type="transmembrane region" description="Helical" evidence="6">
    <location>
        <begin position="72"/>
        <end position="89"/>
    </location>
</feature>
<comment type="similarity">
    <text evidence="2 6">Belongs to the GDT1 family.</text>
</comment>
<evidence type="ECO:0000256" key="3">
    <source>
        <dbReference type="ARBA" id="ARBA00022692"/>
    </source>
</evidence>
<name>A0ABU1W7X3_9GAMM</name>
<evidence type="ECO:0000256" key="4">
    <source>
        <dbReference type="ARBA" id="ARBA00022989"/>
    </source>
</evidence>
<keyword evidence="4 6" id="KW-1133">Transmembrane helix</keyword>
<keyword evidence="8" id="KW-1185">Reference proteome</keyword>
<evidence type="ECO:0000256" key="6">
    <source>
        <dbReference type="RuleBase" id="RU365102"/>
    </source>
</evidence>
<organism evidence="7 8">
    <name type="scientific">Lysobacter niastensis</name>
    <dbReference type="NCBI Taxonomy" id="380629"/>
    <lineage>
        <taxon>Bacteria</taxon>
        <taxon>Pseudomonadati</taxon>
        <taxon>Pseudomonadota</taxon>
        <taxon>Gammaproteobacteria</taxon>
        <taxon>Lysobacterales</taxon>
        <taxon>Lysobacteraceae</taxon>
        <taxon>Lysobacter</taxon>
    </lineage>
</organism>
<evidence type="ECO:0000256" key="2">
    <source>
        <dbReference type="ARBA" id="ARBA00009190"/>
    </source>
</evidence>
<feature type="transmembrane region" description="Helical" evidence="6">
    <location>
        <begin position="169"/>
        <end position="187"/>
    </location>
</feature>
<dbReference type="InterPro" id="IPR001727">
    <property type="entry name" value="GDT1-like"/>
</dbReference>
<dbReference type="Pfam" id="PF01169">
    <property type="entry name" value="GDT1"/>
    <property type="match status" value="2"/>
</dbReference>
<keyword evidence="5 6" id="KW-0472">Membrane</keyword>
<reference evidence="7 8" key="1">
    <citation type="submission" date="2023-07" db="EMBL/GenBank/DDBJ databases">
        <title>Sorghum-associated microbial communities from plants grown in Nebraska, USA.</title>
        <authorList>
            <person name="Schachtman D."/>
        </authorList>
    </citation>
    <scope>NUCLEOTIDE SEQUENCE [LARGE SCALE GENOMIC DNA]</scope>
    <source>
        <strain evidence="7 8">BE198</strain>
    </source>
</reference>
<dbReference type="Proteomes" id="UP001251524">
    <property type="component" value="Unassembled WGS sequence"/>
</dbReference>
<evidence type="ECO:0000256" key="1">
    <source>
        <dbReference type="ARBA" id="ARBA00004141"/>
    </source>
</evidence>
<keyword evidence="3 6" id="KW-0812">Transmembrane</keyword>
<evidence type="ECO:0000313" key="7">
    <source>
        <dbReference type="EMBL" id="MDR7133691.1"/>
    </source>
</evidence>
<comment type="caution">
    <text evidence="7">The sequence shown here is derived from an EMBL/GenBank/DDBJ whole genome shotgun (WGS) entry which is preliminary data.</text>
</comment>